<evidence type="ECO:0000313" key="9">
    <source>
        <dbReference type="Proteomes" id="UP000185479"/>
    </source>
</evidence>
<evidence type="ECO:0000259" key="6">
    <source>
        <dbReference type="Pfam" id="PF00149"/>
    </source>
</evidence>
<reference evidence="7 9" key="1">
    <citation type="submission" date="2014-08" db="EMBL/GenBank/DDBJ databases">
        <title>Complete genome sequence of Corynebacterium flavescens OJ8(T)(=DSM 20296(T)), isolated from cheese.</title>
        <authorList>
            <person name="Ruckert C."/>
            <person name="Albersmeier A."/>
            <person name="Winkler A."/>
            <person name="Kalinowski J."/>
        </authorList>
    </citation>
    <scope>NUCLEOTIDE SEQUENCE [LARGE SCALE GENOMIC DNA]</scope>
    <source>
        <strain evidence="7 9">OJ8</strain>
    </source>
</reference>
<dbReference type="CDD" id="cd00840">
    <property type="entry name" value="MPP_Mre11_N"/>
    <property type="match status" value="1"/>
</dbReference>
<dbReference type="InterPro" id="IPR004843">
    <property type="entry name" value="Calcineurin-like_PHP"/>
</dbReference>
<keyword evidence="3" id="KW-0540">Nuclease</keyword>
<proteinExistence type="inferred from homology"/>
<name>A0A1L7CL81_CORFL</name>
<keyword evidence="4" id="KW-0378">Hydrolase</keyword>
<evidence type="ECO:0000256" key="3">
    <source>
        <dbReference type="ARBA" id="ARBA00022722"/>
    </source>
</evidence>
<dbReference type="InterPro" id="IPR029052">
    <property type="entry name" value="Metallo-depent_PP-like"/>
</dbReference>
<evidence type="ECO:0000256" key="2">
    <source>
        <dbReference type="ARBA" id="ARBA00013365"/>
    </source>
</evidence>
<keyword evidence="5 7" id="KW-0269">Exonuclease</keyword>
<dbReference type="OrthoDB" id="9773856at2"/>
<dbReference type="AlphaFoldDB" id="A0A1L7CL81"/>
<dbReference type="Pfam" id="PF00149">
    <property type="entry name" value="Metallophos"/>
    <property type="match status" value="1"/>
</dbReference>
<dbReference type="KEGG" id="cfc:CFLV_05015"/>
<dbReference type="InterPro" id="IPR050535">
    <property type="entry name" value="DNA_Repair-Maintenance_Comp"/>
</dbReference>
<evidence type="ECO:0000256" key="5">
    <source>
        <dbReference type="ARBA" id="ARBA00022839"/>
    </source>
</evidence>
<dbReference type="SUPFAM" id="SSF56300">
    <property type="entry name" value="Metallo-dependent phosphatases"/>
    <property type="match status" value="1"/>
</dbReference>
<sequence>MTSTTFIHTSDFQLGMTRRFLGESAQARYSDDREAAVLRLGDLAKETGAQFILVAGDVFEHNSLSQATLLRAKEMFKRLPVPVYLLPGNHDPLVADSVFYRASAENVHVIADSQSFEVAPGVELVGAPYLSKHANVDLVRQALEPLEPAEGIRIAVGHGQVESWSAEDNADAIDLAYVESKLSEGVIDYLALGDTHSTMSLGTTGRVWFSGSPETTDFLQLPAGKGEADSGNALVVTVGEDSVEVDKRRIGRWSFEAFDVDINSAQDVRGFLARLDAYPDKIRTAIKYGLRGTVGLEEQRELELGLAQYEALFASLRPRQRTMDLHLAPSEEELATLGLGGYASTALEELLGALDRPEARDAANLLFRLTATEEKSR</sequence>
<protein>
    <recommendedName>
        <fullName evidence="2">Nuclease SbcCD subunit D</fullName>
    </recommendedName>
</protein>
<evidence type="ECO:0000313" key="8">
    <source>
        <dbReference type="EMBL" id="GEB96636.1"/>
    </source>
</evidence>
<dbReference type="InterPro" id="IPR014577">
    <property type="entry name" value="UCP033093_metalloPase"/>
</dbReference>
<dbReference type="InterPro" id="IPR041796">
    <property type="entry name" value="Mre11_N"/>
</dbReference>
<feature type="domain" description="Calcineurin-like phosphoesterase" evidence="6">
    <location>
        <begin position="5"/>
        <end position="197"/>
    </location>
</feature>
<gene>
    <name evidence="8" type="ORF">CFL01nite_01310</name>
    <name evidence="7" type="ORF">CFLV_05015</name>
</gene>
<keyword evidence="9" id="KW-1185">Reference proteome</keyword>
<evidence type="ECO:0000313" key="7">
    <source>
        <dbReference type="EMBL" id="APT86602.1"/>
    </source>
</evidence>
<dbReference type="Proteomes" id="UP000185479">
    <property type="component" value="Chromosome"/>
</dbReference>
<dbReference type="Proteomes" id="UP000315353">
    <property type="component" value="Unassembled WGS sequence"/>
</dbReference>
<dbReference type="EMBL" id="CP009246">
    <property type="protein sequence ID" value="APT86602.1"/>
    <property type="molecule type" value="Genomic_DNA"/>
</dbReference>
<comment type="similarity">
    <text evidence="1">Belongs to the SbcD family.</text>
</comment>
<dbReference type="Gene3D" id="3.60.21.10">
    <property type="match status" value="1"/>
</dbReference>
<accession>A0A1L7CL81</accession>
<dbReference type="PIRSF" id="PIRSF033093">
    <property type="entry name" value="UCP_ML1119"/>
    <property type="match status" value="1"/>
</dbReference>
<evidence type="ECO:0000256" key="1">
    <source>
        <dbReference type="ARBA" id="ARBA00010555"/>
    </source>
</evidence>
<dbReference type="STRING" id="28028.CFLV_05015"/>
<evidence type="ECO:0000256" key="4">
    <source>
        <dbReference type="ARBA" id="ARBA00022801"/>
    </source>
</evidence>
<evidence type="ECO:0000313" key="10">
    <source>
        <dbReference type="Proteomes" id="UP000315353"/>
    </source>
</evidence>
<dbReference type="GeneID" id="82880074"/>
<organism evidence="7 9">
    <name type="scientific">Corynebacterium flavescens</name>
    <dbReference type="NCBI Taxonomy" id="28028"/>
    <lineage>
        <taxon>Bacteria</taxon>
        <taxon>Bacillati</taxon>
        <taxon>Actinomycetota</taxon>
        <taxon>Actinomycetes</taxon>
        <taxon>Mycobacteriales</taxon>
        <taxon>Corynebacteriaceae</taxon>
        <taxon>Corynebacterium</taxon>
    </lineage>
</organism>
<dbReference type="PANTHER" id="PTHR30337:SF0">
    <property type="entry name" value="NUCLEASE SBCCD SUBUNIT D"/>
    <property type="match status" value="1"/>
</dbReference>
<dbReference type="EMBL" id="BJNB01000001">
    <property type="protein sequence ID" value="GEB96636.1"/>
    <property type="molecule type" value="Genomic_DNA"/>
</dbReference>
<dbReference type="PANTHER" id="PTHR30337">
    <property type="entry name" value="COMPONENT OF ATP-DEPENDENT DSDNA EXONUCLEASE"/>
    <property type="match status" value="1"/>
</dbReference>
<dbReference type="GO" id="GO:0004527">
    <property type="term" value="F:exonuclease activity"/>
    <property type="evidence" value="ECO:0007669"/>
    <property type="project" value="UniProtKB-KW"/>
</dbReference>
<reference evidence="8 10" key="2">
    <citation type="submission" date="2019-06" db="EMBL/GenBank/DDBJ databases">
        <title>Whole genome shotgun sequence of Corynebacterium flavescens NBRC 14136.</title>
        <authorList>
            <person name="Hosoyama A."/>
            <person name="Uohara A."/>
            <person name="Ohji S."/>
            <person name="Ichikawa N."/>
        </authorList>
    </citation>
    <scope>NUCLEOTIDE SEQUENCE [LARGE SCALE GENOMIC DNA]</scope>
    <source>
        <strain evidence="8 10">NBRC 14136</strain>
    </source>
</reference>
<dbReference type="RefSeq" id="WP_075729599.1">
    <property type="nucleotide sequence ID" value="NZ_BJNB01000001.1"/>
</dbReference>